<comment type="similarity">
    <text evidence="1">Belongs to the G-protein coupled receptor 2 family. Adhesion G-protein coupled receptor (ADGR) subfamily.</text>
</comment>
<sequence>MPWPLWSTRKVFTRNSSNTRPINSKMTKDNKGEYFWPETIAGHVVELPCAVDSGFGFVARNNCTLAAHWLGANTTVCTFVSETTRILQQYAMDGSMLTFSTTTKIPPTTWITSYIIQREPYLHLQRQQQQQQQPMNVRTTTTTTKTHQQQWLHQHLHNHINIFNNKTTKNHINVITTSTTMLTSSTTTKISPTTTTTSTFSTTTSTSSTTTI</sequence>
<dbReference type="EMBL" id="CADCXU010008194">
    <property type="protein sequence ID" value="CAA9999088.1"/>
    <property type="molecule type" value="Genomic_DNA"/>
</dbReference>
<dbReference type="PANTHER" id="PTHR45930:SF4">
    <property type="entry name" value="ADHESION G PROTEIN-COUPLED RECEPTOR A3"/>
    <property type="match status" value="1"/>
</dbReference>
<evidence type="ECO:0000313" key="5">
    <source>
        <dbReference type="Proteomes" id="UP000479000"/>
    </source>
</evidence>
<reference evidence="4 5" key="1">
    <citation type="submission" date="2020-02" db="EMBL/GenBank/DDBJ databases">
        <authorList>
            <person name="Ferguson B K."/>
        </authorList>
    </citation>
    <scope>NUCLEOTIDE SEQUENCE [LARGE SCALE GENOMIC DNA]</scope>
</reference>
<gene>
    <name evidence="4" type="ORF">NTEN_LOCUS5371</name>
</gene>
<evidence type="ECO:0000313" key="4">
    <source>
        <dbReference type="EMBL" id="CAA9999088.1"/>
    </source>
</evidence>
<feature type="region of interest" description="Disordered" evidence="3">
    <location>
        <begin position="187"/>
        <end position="212"/>
    </location>
</feature>
<dbReference type="GO" id="GO:0007166">
    <property type="term" value="P:cell surface receptor signaling pathway"/>
    <property type="evidence" value="ECO:0007669"/>
    <property type="project" value="TreeGrafter"/>
</dbReference>
<evidence type="ECO:0008006" key="6">
    <source>
        <dbReference type="Google" id="ProtNLM"/>
    </source>
</evidence>
<evidence type="ECO:0000256" key="2">
    <source>
        <dbReference type="ARBA" id="ARBA00023170"/>
    </source>
</evidence>
<dbReference type="GO" id="GO:0005886">
    <property type="term" value="C:plasma membrane"/>
    <property type="evidence" value="ECO:0007669"/>
    <property type="project" value="TreeGrafter"/>
</dbReference>
<dbReference type="PANTHER" id="PTHR45930">
    <property type="entry name" value="G-PROTEIN COUPLED RECEPTOR 124-LIKE PROTEIN"/>
    <property type="match status" value="1"/>
</dbReference>
<evidence type="ECO:0000256" key="1">
    <source>
        <dbReference type="ARBA" id="ARBA00007343"/>
    </source>
</evidence>
<name>A0A6H5G895_9HEMI</name>
<keyword evidence="5" id="KW-1185">Reference proteome</keyword>
<protein>
    <recommendedName>
        <fullName evidence="6">G-protein coupled receptors family 2 profile 1 domain-containing protein</fullName>
    </recommendedName>
</protein>
<keyword evidence="2" id="KW-0675">Receptor</keyword>
<evidence type="ECO:0000256" key="3">
    <source>
        <dbReference type="SAM" id="MobiDB-lite"/>
    </source>
</evidence>
<organism evidence="4 5">
    <name type="scientific">Nesidiocoris tenuis</name>
    <dbReference type="NCBI Taxonomy" id="355587"/>
    <lineage>
        <taxon>Eukaryota</taxon>
        <taxon>Metazoa</taxon>
        <taxon>Ecdysozoa</taxon>
        <taxon>Arthropoda</taxon>
        <taxon>Hexapoda</taxon>
        <taxon>Insecta</taxon>
        <taxon>Pterygota</taxon>
        <taxon>Neoptera</taxon>
        <taxon>Paraneoptera</taxon>
        <taxon>Hemiptera</taxon>
        <taxon>Heteroptera</taxon>
        <taxon>Panheteroptera</taxon>
        <taxon>Cimicomorpha</taxon>
        <taxon>Miridae</taxon>
        <taxon>Dicyphina</taxon>
        <taxon>Nesidiocoris</taxon>
    </lineage>
</organism>
<proteinExistence type="inferred from homology"/>
<dbReference type="OrthoDB" id="10031018at2759"/>
<accession>A0A6H5G895</accession>
<dbReference type="InterPro" id="IPR051963">
    <property type="entry name" value="Adhesion_GPCR_A"/>
</dbReference>
<dbReference type="AlphaFoldDB" id="A0A6H5G895"/>
<dbReference type="Proteomes" id="UP000479000">
    <property type="component" value="Unassembled WGS sequence"/>
</dbReference>